<dbReference type="EMBL" id="AP021874">
    <property type="protein sequence ID" value="BBO67182.1"/>
    <property type="molecule type" value="Genomic_DNA"/>
</dbReference>
<reference evidence="2 3" key="1">
    <citation type="submission" date="2019-11" db="EMBL/GenBank/DDBJ databases">
        <title>Comparative genomics of hydrocarbon-degrading Desulfosarcina strains.</title>
        <authorList>
            <person name="Watanabe M."/>
            <person name="Kojima H."/>
            <person name="Fukui M."/>
        </authorList>
    </citation>
    <scope>NUCLEOTIDE SEQUENCE [LARGE SCALE GENOMIC DNA]</scope>
    <source>
        <strain evidence="2 3">PL12</strain>
    </source>
</reference>
<organism evidence="2 3">
    <name type="scientific">Desulfosarcina alkanivorans</name>
    <dbReference type="NCBI Taxonomy" id="571177"/>
    <lineage>
        <taxon>Bacteria</taxon>
        <taxon>Pseudomonadati</taxon>
        <taxon>Thermodesulfobacteriota</taxon>
        <taxon>Desulfobacteria</taxon>
        <taxon>Desulfobacterales</taxon>
        <taxon>Desulfosarcinaceae</taxon>
        <taxon>Desulfosarcina</taxon>
    </lineage>
</organism>
<name>A0A5K7YCL7_9BACT</name>
<accession>A0A5K7YCL7</accession>
<dbReference type="Proteomes" id="UP000427906">
    <property type="component" value="Chromosome"/>
</dbReference>
<feature type="region of interest" description="Disordered" evidence="1">
    <location>
        <begin position="65"/>
        <end position="85"/>
    </location>
</feature>
<protein>
    <submittedName>
        <fullName evidence="2">Type VI secretion protein</fullName>
    </submittedName>
</protein>
<proteinExistence type="predicted"/>
<sequence length="139" mass="14355">MPPIFPASTTQGGNTFAMPDVCLTPAPPAPSPVPVPYPNTGMVNQAKKTSTKVKFTGKPVVTKKSEISRSMGDEAGVNKGVKSGMNMGKVTYKKGSAKVKIQGQPCVHLTCMSAHNGMSANMPAGAQVAPSQTKVIVSP</sequence>
<dbReference type="Pfam" id="PF13665">
    <property type="entry name" value="Tox-PAAR-like"/>
    <property type="match status" value="1"/>
</dbReference>
<dbReference type="OrthoDB" id="5513456at2"/>
<dbReference type="AlphaFoldDB" id="A0A5K7YCL7"/>
<evidence type="ECO:0000313" key="3">
    <source>
        <dbReference type="Proteomes" id="UP000427906"/>
    </source>
</evidence>
<dbReference type="RefSeq" id="WP_155315468.1">
    <property type="nucleotide sequence ID" value="NZ_AP021874.1"/>
</dbReference>
<dbReference type="KEGG" id="dalk:DSCA_11120"/>
<evidence type="ECO:0000313" key="2">
    <source>
        <dbReference type="EMBL" id="BBO67182.1"/>
    </source>
</evidence>
<evidence type="ECO:0000256" key="1">
    <source>
        <dbReference type="SAM" id="MobiDB-lite"/>
    </source>
</evidence>
<gene>
    <name evidence="2" type="ORF">DSCA_11120</name>
</gene>
<keyword evidence="3" id="KW-1185">Reference proteome</keyword>